<dbReference type="OrthoDB" id="9807748at2"/>
<dbReference type="eggNOG" id="COG1684">
    <property type="taxonomic scope" value="Bacteria"/>
</dbReference>
<feature type="transmembrane region" description="Helical" evidence="7">
    <location>
        <begin position="177"/>
        <end position="199"/>
    </location>
</feature>
<keyword evidence="9" id="KW-1185">Reference proteome</keyword>
<keyword evidence="4 7" id="KW-0812">Transmembrane</keyword>
<feature type="transmembrane region" description="Helical" evidence="7">
    <location>
        <begin position="70"/>
        <end position="93"/>
    </location>
</feature>
<evidence type="ECO:0000256" key="3">
    <source>
        <dbReference type="ARBA" id="ARBA00022475"/>
    </source>
</evidence>
<protein>
    <submittedName>
        <fullName evidence="8">Flagellar biosynthetic protein FliR</fullName>
    </submittedName>
</protein>
<evidence type="ECO:0000256" key="2">
    <source>
        <dbReference type="ARBA" id="ARBA00009772"/>
    </source>
</evidence>
<comment type="similarity">
    <text evidence="2">Belongs to the FliR/MopE/SpaR family.</text>
</comment>
<evidence type="ECO:0000256" key="6">
    <source>
        <dbReference type="ARBA" id="ARBA00023136"/>
    </source>
</evidence>
<dbReference type="Pfam" id="PF01311">
    <property type="entry name" value="Bac_export_1"/>
    <property type="match status" value="1"/>
</dbReference>
<reference evidence="8 9" key="1">
    <citation type="submission" date="2016-10" db="EMBL/GenBank/DDBJ databases">
        <authorList>
            <person name="de Groot N.N."/>
        </authorList>
    </citation>
    <scope>NUCLEOTIDE SEQUENCE [LARGE SCALE GENOMIC DNA]</scope>
    <source>
        <strain evidence="8 9">KH1P1</strain>
    </source>
</reference>
<evidence type="ECO:0000256" key="1">
    <source>
        <dbReference type="ARBA" id="ARBA00004651"/>
    </source>
</evidence>
<feature type="transmembrane region" description="Helical" evidence="7">
    <location>
        <begin position="205"/>
        <end position="225"/>
    </location>
</feature>
<organism evidence="8 9">
    <name type="scientific">[Clostridium] aminophilum</name>
    <dbReference type="NCBI Taxonomy" id="1526"/>
    <lineage>
        <taxon>Bacteria</taxon>
        <taxon>Bacillati</taxon>
        <taxon>Bacillota</taxon>
        <taxon>Clostridia</taxon>
        <taxon>Lachnospirales</taxon>
        <taxon>Lachnospiraceae</taxon>
    </lineage>
</organism>
<keyword evidence="8" id="KW-0282">Flagellum</keyword>
<dbReference type="PANTHER" id="PTHR30065">
    <property type="entry name" value="FLAGELLAR BIOSYNTHETIC PROTEIN FLIR"/>
    <property type="match status" value="1"/>
</dbReference>
<dbReference type="AlphaFoldDB" id="A0A1I0BT00"/>
<evidence type="ECO:0000256" key="7">
    <source>
        <dbReference type="SAM" id="Phobius"/>
    </source>
</evidence>
<feature type="transmembrane region" description="Helical" evidence="7">
    <location>
        <begin position="33"/>
        <end position="49"/>
    </location>
</feature>
<evidence type="ECO:0000256" key="4">
    <source>
        <dbReference type="ARBA" id="ARBA00022692"/>
    </source>
</evidence>
<comment type="subcellular location">
    <subcellularLocation>
        <location evidence="1">Cell membrane</location>
        <topology evidence="1">Multi-pass membrane protein</topology>
    </subcellularLocation>
</comment>
<dbReference type="EMBL" id="FOIL01000005">
    <property type="protein sequence ID" value="SET10177.1"/>
    <property type="molecule type" value="Genomic_DNA"/>
</dbReference>
<evidence type="ECO:0000313" key="9">
    <source>
        <dbReference type="Proteomes" id="UP000199820"/>
    </source>
</evidence>
<dbReference type="RefSeq" id="WP_074648579.1">
    <property type="nucleotide sequence ID" value="NZ_FOIL01000005.1"/>
</dbReference>
<keyword evidence="8" id="KW-0966">Cell projection</keyword>
<keyword evidence="8" id="KW-0969">Cilium</keyword>
<dbReference type="Proteomes" id="UP000199820">
    <property type="component" value="Unassembled WGS sequence"/>
</dbReference>
<dbReference type="STRING" id="1526.SAMN02910262_00867"/>
<gene>
    <name evidence="8" type="ORF">SAMN04487771_100527</name>
</gene>
<keyword evidence="3" id="KW-1003">Cell membrane</keyword>
<dbReference type="InterPro" id="IPR002010">
    <property type="entry name" value="T3SS_IM_R"/>
</dbReference>
<evidence type="ECO:0000313" key="8">
    <source>
        <dbReference type="EMBL" id="SET10177.1"/>
    </source>
</evidence>
<keyword evidence="5 7" id="KW-1133">Transmembrane helix</keyword>
<accession>A0A1I0BT00</accession>
<dbReference type="GO" id="GO:0006605">
    <property type="term" value="P:protein targeting"/>
    <property type="evidence" value="ECO:0007669"/>
    <property type="project" value="InterPro"/>
</dbReference>
<evidence type="ECO:0000256" key="5">
    <source>
        <dbReference type="ARBA" id="ARBA00022989"/>
    </source>
</evidence>
<dbReference type="PRINTS" id="PR00953">
    <property type="entry name" value="TYPE3IMRPROT"/>
</dbReference>
<feature type="transmembrane region" description="Helical" evidence="7">
    <location>
        <begin position="113"/>
        <end position="130"/>
    </location>
</feature>
<sequence>MLLLFLLIVMRMSGALAFNSLWARSEMPSLMKGMFILMLSIMMYTWIGGPTEYEVTSLVDAGILMIREMIVGFALGFGMELSFMIVRFATSIMDFSMGLNMAQIYDPQTNSQSSLTASLYVAFMMLLFFTSDAHLKFFEILFRTAETIPFGTPEISGKLINFLLKTFSDCIIMGLQFAFPIIAIELLTEVALGILMRVIPQINMFSINFQMKIIVGLAMLVFLYNPMSDMLVQIMKQMIDNLEKIAAML</sequence>
<keyword evidence="6 7" id="KW-0472">Membrane</keyword>
<dbReference type="GO" id="GO:0005886">
    <property type="term" value="C:plasma membrane"/>
    <property type="evidence" value="ECO:0007669"/>
    <property type="project" value="UniProtKB-SubCell"/>
</dbReference>
<name>A0A1I0BT00_9FIRM</name>
<dbReference type="PANTHER" id="PTHR30065:SF1">
    <property type="entry name" value="SURFACE PRESENTATION OF ANTIGENS PROTEIN SPAR"/>
    <property type="match status" value="1"/>
</dbReference>
<proteinExistence type="inferred from homology"/>